<evidence type="ECO:0000313" key="8">
    <source>
        <dbReference type="EMBL" id="RCN31386.1"/>
    </source>
</evidence>
<reference evidence="8 9" key="1">
    <citation type="submission" date="2014-10" db="EMBL/GenBank/DDBJ databases">
        <title>Draft genome of the hookworm Ancylostoma caninum.</title>
        <authorList>
            <person name="Mitreva M."/>
        </authorList>
    </citation>
    <scope>NUCLEOTIDE SEQUENCE [LARGE SCALE GENOMIC DNA]</scope>
    <source>
        <strain evidence="8 9">Baltimore</strain>
    </source>
</reference>
<keyword evidence="3" id="KW-1133">Transmembrane helix</keyword>
<comment type="caution">
    <text evidence="8">The sequence shown here is derived from an EMBL/GenBank/DDBJ whole genome shotgun (WGS) entry which is preliminary data.</text>
</comment>
<comment type="similarity">
    <text evidence="1">Belongs to the TMEM53 family.</text>
</comment>
<name>A0A368FGY2_ANCCA</name>
<dbReference type="OrthoDB" id="77878at2759"/>
<dbReference type="SUPFAM" id="SSF53474">
    <property type="entry name" value="alpha/beta-Hydrolases"/>
    <property type="match status" value="1"/>
</dbReference>
<organism evidence="8 9">
    <name type="scientific">Ancylostoma caninum</name>
    <name type="common">Dog hookworm</name>
    <dbReference type="NCBI Taxonomy" id="29170"/>
    <lineage>
        <taxon>Eukaryota</taxon>
        <taxon>Metazoa</taxon>
        <taxon>Ecdysozoa</taxon>
        <taxon>Nematoda</taxon>
        <taxon>Chromadorea</taxon>
        <taxon>Rhabditida</taxon>
        <taxon>Rhabditina</taxon>
        <taxon>Rhabditomorpha</taxon>
        <taxon>Strongyloidea</taxon>
        <taxon>Ancylostomatidae</taxon>
        <taxon>Ancylostomatinae</taxon>
        <taxon>Ancylostoma</taxon>
    </lineage>
</organism>
<accession>A0A368FGY2</accession>
<evidence type="ECO:0000256" key="4">
    <source>
        <dbReference type="ARBA" id="ARBA00023136"/>
    </source>
</evidence>
<keyword evidence="4" id="KW-0472">Membrane</keyword>
<dbReference type="AlphaFoldDB" id="A0A368FGY2"/>
<feature type="region of interest" description="Disordered" evidence="7">
    <location>
        <begin position="200"/>
        <end position="219"/>
    </location>
</feature>
<dbReference type="PANTHER" id="PTHR12265">
    <property type="entry name" value="TRANSMEMBRANE PROTEIN 53"/>
    <property type="match status" value="1"/>
</dbReference>
<evidence type="ECO:0000256" key="6">
    <source>
        <dbReference type="ARBA" id="ARBA00034303"/>
    </source>
</evidence>
<feature type="compositionally biased region" description="Polar residues" evidence="7">
    <location>
        <begin position="237"/>
        <end position="257"/>
    </location>
</feature>
<comment type="subcellular location">
    <subcellularLocation>
        <location evidence="6">Nucleus outer membrane</location>
        <topology evidence="6">Single-pass membrane protein</topology>
    </subcellularLocation>
</comment>
<dbReference type="GO" id="GO:0005640">
    <property type="term" value="C:nuclear outer membrane"/>
    <property type="evidence" value="ECO:0007669"/>
    <property type="project" value="UniProtKB-SubCell"/>
</dbReference>
<feature type="region of interest" description="Disordered" evidence="7">
    <location>
        <begin position="236"/>
        <end position="264"/>
    </location>
</feature>
<keyword evidence="9" id="KW-1185">Reference proteome</keyword>
<protein>
    <submittedName>
        <fullName evidence="8">Uncharacterized protein</fullName>
    </submittedName>
</protein>
<feature type="non-terminal residue" evidence="8">
    <location>
        <position position="1"/>
    </location>
</feature>
<dbReference type="InterPro" id="IPR029058">
    <property type="entry name" value="AB_hydrolase_fold"/>
</dbReference>
<evidence type="ECO:0000256" key="7">
    <source>
        <dbReference type="SAM" id="MobiDB-lite"/>
    </source>
</evidence>
<dbReference type="STRING" id="29170.A0A368FGY2"/>
<dbReference type="PANTHER" id="PTHR12265:SF30">
    <property type="entry name" value="TRANSMEMBRANE PROTEIN 53"/>
    <property type="match status" value="1"/>
</dbReference>
<evidence type="ECO:0000256" key="3">
    <source>
        <dbReference type="ARBA" id="ARBA00022989"/>
    </source>
</evidence>
<dbReference type="InterPro" id="IPR008547">
    <property type="entry name" value="DUF829_TMEM53"/>
</dbReference>
<evidence type="ECO:0000256" key="5">
    <source>
        <dbReference type="ARBA" id="ARBA00023242"/>
    </source>
</evidence>
<dbReference type="Proteomes" id="UP000252519">
    <property type="component" value="Unassembled WGS sequence"/>
</dbReference>
<keyword evidence="2" id="KW-0812">Transmembrane</keyword>
<dbReference type="Pfam" id="PF05705">
    <property type="entry name" value="DUF829"/>
    <property type="match status" value="1"/>
</dbReference>
<evidence type="ECO:0000313" key="9">
    <source>
        <dbReference type="Proteomes" id="UP000252519"/>
    </source>
</evidence>
<sequence length="745" mass="83990">QLKKALLDIERRLYKHGALLDLDEELQAYHNSAAAVDIAITDTGNELLNQRLSKLIAKKSLNKEKTITPSFDELRDIMCEVRAEQGSSSGIPDPDKETEAFLDRLENIAFVTARAHQNFISSQLLDNLDLYVPEQERTKCSKLPELSSTLKELLSDDAPFLPDELFRMEMQTAGKLELESSQGNSALEEAIDLFVAGDSDCEDEEEQDEQELEHDSGDEELQIGVTVVIHDPIAPCCSSQRSSPSGAVEDSQSSPVSKDSPPLLLDFGLEKTRTEHMDTCKVLSRGAFATASSNFVEQAGCGEAGTEDADDEMKAVKRVSEWLQNVEPEKIAVVELRADENSRKDGFETRGIKRELSAGDLSKKDQESDFSDDEIECLGIFKSSPTCLRSSLLLNRESSYAVHSHGTASGTLYLILFCHQVAEEPRMLANVAVSNKQVAAPMLTKSNRTLLWGFQQIRGFLARHVYEPRLIVRVPEGADKKALVVDHRKPVVLLIGWAGAEHEQLAKYSSIYTEQGYRTISFIAPCYHYTIPNARNGFYLSPVLRGISAKPGNFESFRHCPLVCHIFSMNGVRSLISLWKWTEAEQVTYLRKRIKGVIFDSAPARTSSGPDSHAVVNSTPPIEGLRWVDKETRRKFIRVAFNLRKGMAHSISALYPPLRSQLSMYYYLLECMDLPIPQLYLYSHEDKFIKHKYVKRFLEQQRERGKDVEEIVFEGSEHVQHFRKYPEQYRSACVKFLQKVDSMSS</sequence>
<dbReference type="EMBL" id="JOJR01001312">
    <property type="protein sequence ID" value="RCN31386.1"/>
    <property type="molecule type" value="Genomic_DNA"/>
</dbReference>
<evidence type="ECO:0000256" key="2">
    <source>
        <dbReference type="ARBA" id="ARBA00022692"/>
    </source>
</evidence>
<keyword evidence="5" id="KW-0539">Nucleus</keyword>
<gene>
    <name evidence="8" type="ORF">ANCCAN_22822</name>
</gene>
<evidence type="ECO:0000256" key="1">
    <source>
        <dbReference type="ARBA" id="ARBA00007387"/>
    </source>
</evidence>
<proteinExistence type="inferred from homology"/>